<reference evidence="2" key="2">
    <citation type="journal article" date="2021" name="PeerJ">
        <title>Extensive microbial diversity within the chicken gut microbiome revealed by metagenomics and culture.</title>
        <authorList>
            <person name="Gilroy R."/>
            <person name="Ravi A."/>
            <person name="Getino M."/>
            <person name="Pursley I."/>
            <person name="Horton D.L."/>
            <person name="Alikhan N.F."/>
            <person name="Baker D."/>
            <person name="Gharbi K."/>
            <person name="Hall N."/>
            <person name="Watson M."/>
            <person name="Adriaenssens E.M."/>
            <person name="Foster-Nyarko E."/>
            <person name="Jarju S."/>
            <person name="Secka A."/>
            <person name="Antonio M."/>
            <person name="Oren A."/>
            <person name="Chaudhuri R.R."/>
            <person name="La Ragione R."/>
            <person name="Hildebrand F."/>
            <person name="Pallen M.J."/>
        </authorList>
    </citation>
    <scope>NUCLEOTIDE SEQUENCE</scope>
    <source>
        <strain evidence="2">ChiGjej2B2-16831</strain>
    </source>
</reference>
<accession>A0A9D1N4R6</accession>
<gene>
    <name evidence="2" type="ORF">IAD24_05780</name>
</gene>
<organism evidence="2 3">
    <name type="scientific">Candidatus Aphodomorpha intestinavium</name>
    <dbReference type="NCBI Taxonomy" id="2840672"/>
    <lineage>
        <taxon>Bacteria</taxon>
        <taxon>Bacillati</taxon>
        <taxon>Bacillota</taxon>
        <taxon>Clostridia</taxon>
        <taxon>Eubacteriales</taxon>
        <taxon>Candidatus Aphodomorpha</taxon>
    </lineage>
</organism>
<dbReference type="SUPFAM" id="SSF69593">
    <property type="entry name" value="Glycerol-3-phosphate (1)-acyltransferase"/>
    <property type="match status" value="1"/>
</dbReference>
<dbReference type="AlphaFoldDB" id="A0A9D1N4R6"/>
<reference evidence="2" key="1">
    <citation type="submission" date="2020-10" db="EMBL/GenBank/DDBJ databases">
        <authorList>
            <person name="Gilroy R."/>
        </authorList>
    </citation>
    <scope>NUCLEOTIDE SEQUENCE</scope>
    <source>
        <strain evidence="2">ChiGjej2B2-16831</strain>
    </source>
</reference>
<feature type="domain" description="Phospholipid/glycerol acyltransferase" evidence="1">
    <location>
        <begin position="33"/>
        <end position="146"/>
    </location>
</feature>
<dbReference type="Pfam" id="PF01553">
    <property type="entry name" value="Acyltransferase"/>
    <property type="match status" value="1"/>
</dbReference>
<dbReference type="Proteomes" id="UP000824128">
    <property type="component" value="Unassembled WGS sequence"/>
</dbReference>
<dbReference type="CDD" id="cd07989">
    <property type="entry name" value="LPLAT_AGPAT-like"/>
    <property type="match status" value="1"/>
</dbReference>
<proteinExistence type="predicted"/>
<dbReference type="SMART" id="SM00563">
    <property type="entry name" value="PlsC"/>
    <property type="match status" value="1"/>
</dbReference>
<feature type="non-terminal residue" evidence="2">
    <location>
        <position position="1"/>
    </location>
</feature>
<name>A0A9D1N4R6_9FIRM</name>
<keyword evidence="2" id="KW-0012">Acyltransferase</keyword>
<comment type="caution">
    <text evidence="2">The sequence shown here is derived from an EMBL/GenBank/DDBJ whole genome shotgun (WGS) entry which is preliminary data.</text>
</comment>
<evidence type="ECO:0000313" key="3">
    <source>
        <dbReference type="Proteomes" id="UP000824128"/>
    </source>
</evidence>
<sequence>VRVMRVLKRVLGGPICRALGFCAPVCAPECGPMLVVANHNMDFDPILLSMAFEPYLYFVASEHVFRWGLLSRLLVWAFSPIARMKGTADAQSAVHILRRLRRGYNVCLFAEGDRSFNGVTGPILPATGKLARASRASLVTYRLEGGYLSTPRWAFTRRRGRISGELVHVYSPAQLAAMTDEQVNAAIAADLYEDAFARQQQRRQRFAGRRLAEGLEYALYLCPRCGRAGTLRGAGDRFCCDCGLSVRYDEYGFFTGEDAPFSTVRDWDAWQRGETKRLAAAARETPDAPVFSDPGQRLLRIDGERHRAVPVDEGTLSLSLRELRVGGTAFPLERVTDLALCGRARMVFFSGGTQYEISAKPACCGYKYAVLLHEWKGTR</sequence>
<protein>
    <submittedName>
        <fullName evidence="2">1-acyl-sn-glycerol-3-phosphate acyltransferase</fullName>
    </submittedName>
</protein>
<dbReference type="InterPro" id="IPR002123">
    <property type="entry name" value="Plipid/glycerol_acylTrfase"/>
</dbReference>
<keyword evidence="2" id="KW-0808">Transferase</keyword>
<dbReference type="EMBL" id="DVNZ01000183">
    <property type="protein sequence ID" value="HIU94653.1"/>
    <property type="molecule type" value="Genomic_DNA"/>
</dbReference>
<evidence type="ECO:0000313" key="2">
    <source>
        <dbReference type="EMBL" id="HIU94653.1"/>
    </source>
</evidence>
<evidence type="ECO:0000259" key="1">
    <source>
        <dbReference type="SMART" id="SM00563"/>
    </source>
</evidence>
<dbReference type="GO" id="GO:0016746">
    <property type="term" value="F:acyltransferase activity"/>
    <property type="evidence" value="ECO:0007669"/>
    <property type="project" value="UniProtKB-KW"/>
</dbReference>